<evidence type="ECO:0000256" key="1">
    <source>
        <dbReference type="ARBA" id="ARBA00004651"/>
    </source>
</evidence>
<dbReference type="InterPro" id="IPR018076">
    <property type="entry name" value="T2SS_GspF_dom"/>
</dbReference>
<organism evidence="11 12">
    <name type="scientific">Candidatus Taylorbacteria bacterium RIFOXYD2_FULL_36_9</name>
    <dbReference type="NCBI Taxonomy" id="1802338"/>
    <lineage>
        <taxon>Bacteria</taxon>
        <taxon>Candidatus Tayloriibacteriota</taxon>
    </lineage>
</organism>
<dbReference type="EMBL" id="MHSQ01000031">
    <property type="protein sequence ID" value="OHA46305.1"/>
    <property type="molecule type" value="Genomic_DNA"/>
</dbReference>
<keyword evidence="3 8" id="KW-0813">Transport</keyword>
<dbReference type="InterPro" id="IPR001992">
    <property type="entry name" value="T2SS_GspF/T4SS_PilC_CS"/>
</dbReference>
<dbReference type="Pfam" id="PF00482">
    <property type="entry name" value="T2SSF"/>
    <property type="match status" value="2"/>
</dbReference>
<proteinExistence type="inferred from homology"/>
<dbReference type="InterPro" id="IPR003004">
    <property type="entry name" value="GspF/PilC"/>
</dbReference>
<keyword evidence="7 9" id="KW-0472">Membrane</keyword>
<accession>A0A1G2PDA3</accession>
<evidence type="ECO:0000256" key="9">
    <source>
        <dbReference type="SAM" id="Phobius"/>
    </source>
</evidence>
<feature type="domain" description="Type II secretion system protein GspF" evidence="10">
    <location>
        <begin position="222"/>
        <end position="345"/>
    </location>
</feature>
<keyword evidence="6 9" id="KW-1133">Transmembrane helix</keyword>
<reference evidence="11 12" key="1">
    <citation type="journal article" date="2016" name="Nat. Commun.">
        <title>Thousands of microbial genomes shed light on interconnected biogeochemical processes in an aquifer system.</title>
        <authorList>
            <person name="Anantharaman K."/>
            <person name="Brown C.T."/>
            <person name="Hug L.A."/>
            <person name="Sharon I."/>
            <person name="Castelle C.J."/>
            <person name="Probst A.J."/>
            <person name="Thomas B.C."/>
            <person name="Singh A."/>
            <person name="Wilkins M.J."/>
            <person name="Karaoz U."/>
            <person name="Brodie E.L."/>
            <person name="Williams K.H."/>
            <person name="Hubbard S.S."/>
            <person name="Banfield J.F."/>
        </authorList>
    </citation>
    <scope>NUCLEOTIDE SEQUENCE [LARGE SCALE GENOMIC DNA]</scope>
</reference>
<feature type="domain" description="Type II secretion system protein GspF" evidence="10">
    <location>
        <begin position="19"/>
        <end position="142"/>
    </location>
</feature>
<feature type="transmembrane region" description="Helical" evidence="9">
    <location>
        <begin position="325"/>
        <end position="347"/>
    </location>
</feature>
<dbReference type="STRING" id="1802338.A2541_02620"/>
<comment type="caution">
    <text evidence="11">The sequence shown here is derived from an EMBL/GenBank/DDBJ whole genome shotgun (WGS) entry which is preliminary data.</text>
</comment>
<comment type="subcellular location">
    <subcellularLocation>
        <location evidence="1 8">Cell membrane</location>
        <topology evidence="1 8">Multi-pass membrane protein</topology>
    </subcellularLocation>
</comment>
<evidence type="ECO:0000259" key="10">
    <source>
        <dbReference type="Pfam" id="PF00482"/>
    </source>
</evidence>
<dbReference type="Gene3D" id="1.20.81.30">
    <property type="entry name" value="Type II secretion system (T2SS), domain F"/>
    <property type="match status" value="2"/>
</dbReference>
<evidence type="ECO:0000256" key="6">
    <source>
        <dbReference type="ARBA" id="ARBA00022989"/>
    </source>
</evidence>
<evidence type="ECO:0000313" key="12">
    <source>
        <dbReference type="Proteomes" id="UP000176965"/>
    </source>
</evidence>
<dbReference type="PANTHER" id="PTHR30012">
    <property type="entry name" value="GENERAL SECRETION PATHWAY PROTEIN"/>
    <property type="match status" value="1"/>
</dbReference>
<dbReference type="PRINTS" id="PR00812">
    <property type="entry name" value="BCTERIALGSPF"/>
</dbReference>
<dbReference type="GO" id="GO:0009306">
    <property type="term" value="P:protein secretion"/>
    <property type="evidence" value="ECO:0007669"/>
    <property type="project" value="InterPro"/>
</dbReference>
<feature type="transmembrane region" description="Helical" evidence="9">
    <location>
        <begin position="120"/>
        <end position="141"/>
    </location>
</feature>
<gene>
    <name evidence="11" type="ORF">A2541_02620</name>
</gene>
<comment type="similarity">
    <text evidence="2 8">Belongs to the GSP F family.</text>
</comment>
<evidence type="ECO:0000256" key="3">
    <source>
        <dbReference type="ARBA" id="ARBA00022448"/>
    </source>
</evidence>
<name>A0A1G2PDA3_9BACT</name>
<feature type="transmembrane region" description="Helical" evidence="9">
    <location>
        <begin position="172"/>
        <end position="191"/>
    </location>
</feature>
<dbReference type="InterPro" id="IPR042094">
    <property type="entry name" value="T2SS_GspF_sf"/>
</dbReference>
<evidence type="ECO:0000256" key="5">
    <source>
        <dbReference type="ARBA" id="ARBA00022692"/>
    </source>
</evidence>
<sequence length="355" mass="40138">MKFKLNFFNKIPLIEQINFAKNLAVLLRGGITINEAVNSLAEQAKPGPMKKILFRIKARLENGVSLNTAIADEEGSFGKIFVSLIKAGELSGSLSENLEFLSIWLERDNNLRKQINSVLLYPKIVLTAVVLLGGGLSIFILPKLVPMFTSLHVELPLITRIVLAISVFTQQYWLWVIVIVFFIWLSIFLIFKIQRMRYFYHKSLVFLPYIKEFVVGYQLALFSQLMGTLLKSGISIDESLQIAFVGTSNFYYKKVLQEIMDRLSKGTSLVNTMKEYSELYPPNSMSILSVGENSGTLEESFFKISDFWTKDILDRTKMLPTIIEPVLLVFIALAVGLIALSIILPIYKLTGSLGR</sequence>
<keyword evidence="5 8" id="KW-0812">Transmembrane</keyword>
<dbReference type="PROSITE" id="PS00874">
    <property type="entry name" value="T2SP_F"/>
    <property type="match status" value="1"/>
</dbReference>
<dbReference type="AlphaFoldDB" id="A0A1G2PDA3"/>
<dbReference type="Proteomes" id="UP000176965">
    <property type="component" value="Unassembled WGS sequence"/>
</dbReference>
<keyword evidence="4" id="KW-1003">Cell membrane</keyword>
<evidence type="ECO:0000256" key="2">
    <source>
        <dbReference type="ARBA" id="ARBA00005745"/>
    </source>
</evidence>
<protein>
    <recommendedName>
        <fullName evidence="10">Type II secretion system protein GspF domain-containing protein</fullName>
    </recommendedName>
</protein>
<evidence type="ECO:0000313" key="11">
    <source>
        <dbReference type="EMBL" id="OHA46305.1"/>
    </source>
</evidence>
<dbReference type="GO" id="GO:0005886">
    <property type="term" value="C:plasma membrane"/>
    <property type="evidence" value="ECO:0007669"/>
    <property type="project" value="UniProtKB-SubCell"/>
</dbReference>
<evidence type="ECO:0000256" key="8">
    <source>
        <dbReference type="RuleBase" id="RU003923"/>
    </source>
</evidence>
<dbReference type="PANTHER" id="PTHR30012:SF0">
    <property type="entry name" value="TYPE II SECRETION SYSTEM PROTEIN F-RELATED"/>
    <property type="match status" value="1"/>
</dbReference>
<evidence type="ECO:0000256" key="4">
    <source>
        <dbReference type="ARBA" id="ARBA00022475"/>
    </source>
</evidence>
<evidence type="ECO:0000256" key="7">
    <source>
        <dbReference type="ARBA" id="ARBA00023136"/>
    </source>
</evidence>